<feature type="compositionally biased region" description="Basic and acidic residues" evidence="1">
    <location>
        <begin position="165"/>
        <end position="189"/>
    </location>
</feature>
<feature type="compositionally biased region" description="Low complexity" evidence="1">
    <location>
        <begin position="135"/>
        <end position="151"/>
    </location>
</feature>
<evidence type="ECO:0000313" key="3">
    <source>
        <dbReference type="EMBL" id="MVQ28177.1"/>
    </source>
</evidence>
<feature type="signal peptide" evidence="2">
    <location>
        <begin position="1"/>
        <end position="22"/>
    </location>
</feature>
<protein>
    <recommendedName>
        <fullName evidence="5">DUF1090 family protein</fullName>
    </recommendedName>
</protein>
<keyword evidence="4" id="KW-1185">Reference proteome</keyword>
<evidence type="ECO:0000313" key="4">
    <source>
        <dbReference type="Proteomes" id="UP000469385"/>
    </source>
</evidence>
<keyword evidence="2" id="KW-0732">Signal</keyword>
<evidence type="ECO:0000256" key="2">
    <source>
        <dbReference type="SAM" id="SignalP"/>
    </source>
</evidence>
<evidence type="ECO:0008006" key="5">
    <source>
        <dbReference type="Google" id="ProtNLM"/>
    </source>
</evidence>
<proteinExistence type="predicted"/>
<dbReference type="EMBL" id="WSEL01000003">
    <property type="protein sequence ID" value="MVQ28177.1"/>
    <property type="molecule type" value="Genomic_DNA"/>
</dbReference>
<name>A0A6N8IMU4_9BURK</name>
<feature type="compositionally biased region" description="Basic and acidic residues" evidence="1">
    <location>
        <begin position="88"/>
        <end position="134"/>
    </location>
</feature>
<feature type="chain" id="PRO_5026821263" description="DUF1090 family protein" evidence="2">
    <location>
        <begin position="23"/>
        <end position="202"/>
    </location>
</feature>
<accession>A0A6N8IMU4</accession>
<organism evidence="3 4">
    <name type="scientific">Ramlibacter pinisoli</name>
    <dbReference type="NCBI Taxonomy" id="2682844"/>
    <lineage>
        <taxon>Bacteria</taxon>
        <taxon>Pseudomonadati</taxon>
        <taxon>Pseudomonadota</taxon>
        <taxon>Betaproteobacteria</taxon>
        <taxon>Burkholderiales</taxon>
        <taxon>Comamonadaceae</taxon>
        <taxon>Ramlibacter</taxon>
    </lineage>
</organism>
<dbReference type="Proteomes" id="UP000469385">
    <property type="component" value="Unassembled WGS sequence"/>
</dbReference>
<gene>
    <name evidence="3" type="ORF">GON04_01850</name>
</gene>
<evidence type="ECO:0000256" key="1">
    <source>
        <dbReference type="SAM" id="MobiDB-lite"/>
    </source>
</evidence>
<feature type="region of interest" description="Disordered" evidence="1">
    <location>
        <begin position="88"/>
        <end position="202"/>
    </location>
</feature>
<reference evidence="3 4" key="1">
    <citation type="submission" date="2019-12" db="EMBL/GenBank/DDBJ databases">
        <authorList>
            <person name="Huq M.A."/>
        </authorList>
    </citation>
    <scope>NUCLEOTIDE SEQUENCE [LARGE SCALE GENOMIC DNA]</scope>
    <source>
        <strain evidence="3 4">MAH-25</strain>
    </source>
</reference>
<dbReference type="AlphaFoldDB" id="A0A6N8IMU4"/>
<comment type="caution">
    <text evidence="3">The sequence shown here is derived from an EMBL/GenBank/DDBJ whole genome shotgun (WGS) entry which is preliminary data.</text>
</comment>
<dbReference type="RefSeq" id="WP_157396312.1">
    <property type="nucleotide sequence ID" value="NZ_WSEL01000003.1"/>
</dbReference>
<sequence length="202" mass="22722">MSRRHLPTFLLLLALLPAAAVAQDAKELAAERERIAAERTRLDAEFFAEQKACYQRFAVTGCVEAARSKRREAMSDLRRQEIGLNDLERKQRTAERMRELEEKDAQHRRDQEERRAKGVEEQAAREQRAADKAAKAAQAASAAQGRSAAAAEPKRAAGDGADVAENQRRHDQRIEDAREHREKVEERAARSNKAVKPLPVPP</sequence>